<protein>
    <submittedName>
        <fullName evidence="1">Capsular polysaccharide synthesis protein</fullName>
    </submittedName>
</protein>
<sequence length="278" mass="32443">MKDIGRQNSVNAPSVPKVIWMYWDDITPPDFIQAFHARMAQMNPDHQIHLLNRESVKDFLPWLRFDYAQIGMSHKGDVIRLALLKEYGGIWVDSSTLVYQDFSWVHQRGGYDIVGYYSDGTTVDKAFPVVEAWFLASPPGNAFITRWLELIMPLTQIGIDDYYTQITRRSDFAQIRQGINRGSYIIINFLCQIVMREQPGFSCYLKKCESSAFFYQDVFQWDSLKMSLFLLCVREPATHPRLIKLTNDDRRFLPLVRRLNILERDSVMGKLLLQRSTP</sequence>
<dbReference type="GO" id="GO:0016020">
    <property type="term" value="C:membrane"/>
    <property type="evidence" value="ECO:0007669"/>
    <property type="project" value="GOC"/>
</dbReference>
<dbReference type="InterPro" id="IPR008441">
    <property type="entry name" value="AfumC-like_glycosyl_Trfase"/>
</dbReference>
<evidence type="ECO:0000313" key="1">
    <source>
        <dbReference type="EMBL" id="WBG93033.1"/>
    </source>
</evidence>
<dbReference type="Pfam" id="PF05704">
    <property type="entry name" value="Caps_synth"/>
    <property type="match status" value="1"/>
</dbReference>
<dbReference type="GO" id="GO:0051999">
    <property type="term" value="P:mannosyl-inositol phosphorylceramide biosynthetic process"/>
    <property type="evidence" value="ECO:0007669"/>
    <property type="project" value="TreeGrafter"/>
</dbReference>
<accession>A0AAJ5QMI1</accession>
<dbReference type="GO" id="GO:0000030">
    <property type="term" value="F:mannosyltransferase activity"/>
    <property type="evidence" value="ECO:0007669"/>
    <property type="project" value="TreeGrafter"/>
</dbReference>
<proteinExistence type="predicted"/>
<dbReference type="Gene3D" id="3.90.550.20">
    <property type="match status" value="1"/>
</dbReference>
<keyword evidence="1" id="KW-0614">Plasmid</keyword>
<dbReference type="KEGG" id="kpie:N5580_20605"/>
<dbReference type="Proteomes" id="UP001211544">
    <property type="component" value="Plasmid pGABEKP28_1"/>
</dbReference>
<dbReference type="PANTHER" id="PTHR32385:SF15">
    <property type="entry name" value="INOSITOL PHOSPHOCERAMIDE MANNOSYLTRANSFERASE 1"/>
    <property type="match status" value="1"/>
</dbReference>
<dbReference type="InterPro" id="IPR029044">
    <property type="entry name" value="Nucleotide-diphossugar_trans"/>
</dbReference>
<gene>
    <name evidence="1" type="ORF">N5580_20605</name>
</gene>
<dbReference type="SUPFAM" id="SSF53448">
    <property type="entry name" value="Nucleotide-diphospho-sugar transferases"/>
    <property type="match status" value="1"/>
</dbReference>
<geneLocation type="plasmid" evidence="1 2">
    <name>pGABEKP28_1</name>
</geneLocation>
<organism evidence="1 2">
    <name type="scientific">Pantoea piersonii</name>
    <dbReference type="NCBI Taxonomy" id="2364647"/>
    <lineage>
        <taxon>Bacteria</taxon>
        <taxon>Pseudomonadati</taxon>
        <taxon>Pseudomonadota</taxon>
        <taxon>Gammaproteobacteria</taxon>
        <taxon>Enterobacterales</taxon>
        <taxon>Erwiniaceae</taxon>
        <taxon>Pantoea</taxon>
    </lineage>
</organism>
<evidence type="ECO:0000313" key="2">
    <source>
        <dbReference type="Proteomes" id="UP001211544"/>
    </source>
</evidence>
<dbReference type="PANTHER" id="PTHR32385">
    <property type="entry name" value="MANNOSYL PHOSPHORYLINOSITOL CERAMIDE SYNTHASE"/>
    <property type="match status" value="1"/>
</dbReference>
<dbReference type="InterPro" id="IPR051706">
    <property type="entry name" value="Glycosyltransferase_domain"/>
</dbReference>
<dbReference type="RefSeq" id="WP_269950476.1">
    <property type="nucleotide sequence ID" value="NZ_CP104759.1"/>
</dbReference>
<dbReference type="EMBL" id="CP104759">
    <property type="protein sequence ID" value="WBG93033.1"/>
    <property type="molecule type" value="Genomic_DNA"/>
</dbReference>
<name>A0AAJ5QMI1_9GAMM</name>
<dbReference type="AlphaFoldDB" id="A0AAJ5QMI1"/>
<keyword evidence="2" id="KW-1185">Reference proteome</keyword>
<reference evidence="1 2" key="1">
    <citation type="journal article" date="2022" name="J Glob Antimicrob Resist">
        <title>First complete genome of a multidrug resistant strain of the novel human pathogen Kalamiella piersonii (GABEKP28) identified in human saliva.</title>
        <authorList>
            <person name="McDonagh F."/>
            <person name="Singh N.K."/>
            <person name="Venkateswaran K."/>
            <person name="Lonappan A.M."/>
            <person name="Hallahan B."/>
            <person name="Tuohy A."/>
            <person name="Burke L."/>
            <person name="Kovarova A."/>
            <person name="Miliotis G."/>
        </authorList>
    </citation>
    <scope>NUCLEOTIDE SEQUENCE [LARGE SCALE GENOMIC DNA]</scope>
    <source>
        <strain evidence="1 2">GABEKP28</strain>
    </source>
</reference>